<reference evidence="1 2" key="1">
    <citation type="submission" date="2023-07" db="EMBL/GenBank/DDBJ databases">
        <title>Comparative genomics of wheat-associated soil bacteria to identify genetic determinants of phenazine resistance.</title>
        <authorList>
            <person name="Mouncey N."/>
        </authorList>
    </citation>
    <scope>NUCLEOTIDE SEQUENCE [LARGE SCALE GENOMIC DNA]</scope>
    <source>
        <strain evidence="1 2">V3I3</strain>
    </source>
</reference>
<keyword evidence="2" id="KW-1185">Reference proteome</keyword>
<sequence length="66" mass="7373">MTAAIPMYSNHRITYSLGVHLSGHWTVRVDWGGCLRSILTTLDELVQISLRAAPLWVPMVVVLLRG</sequence>
<evidence type="ECO:0000313" key="2">
    <source>
        <dbReference type="Proteomes" id="UP001239083"/>
    </source>
</evidence>
<gene>
    <name evidence="1" type="ORF">QFZ26_001997</name>
</gene>
<dbReference type="RefSeq" id="WP_307041694.1">
    <property type="nucleotide sequence ID" value="NZ_JAUSYY010000001.1"/>
</dbReference>
<organism evidence="1 2">
    <name type="scientific">Agromyces ramosus</name>
    <dbReference type="NCBI Taxonomy" id="33879"/>
    <lineage>
        <taxon>Bacteria</taxon>
        <taxon>Bacillati</taxon>
        <taxon>Actinomycetota</taxon>
        <taxon>Actinomycetes</taxon>
        <taxon>Micrococcales</taxon>
        <taxon>Microbacteriaceae</taxon>
        <taxon>Agromyces</taxon>
    </lineage>
</organism>
<proteinExistence type="predicted"/>
<evidence type="ECO:0000313" key="1">
    <source>
        <dbReference type="EMBL" id="MDQ0894442.1"/>
    </source>
</evidence>
<dbReference type="Proteomes" id="UP001239083">
    <property type="component" value="Unassembled WGS sequence"/>
</dbReference>
<comment type="caution">
    <text evidence="1">The sequence shown here is derived from an EMBL/GenBank/DDBJ whole genome shotgun (WGS) entry which is preliminary data.</text>
</comment>
<accession>A0ABU0R9N4</accession>
<name>A0ABU0R9N4_9MICO</name>
<protein>
    <submittedName>
        <fullName evidence="1">Uncharacterized protein</fullName>
    </submittedName>
</protein>
<dbReference type="EMBL" id="JAUSYY010000001">
    <property type="protein sequence ID" value="MDQ0894442.1"/>
    <property type="molecule type" value="Genomic_DNA"/>
</dbReference>